<name>A0A843W1P5_COLES</name>
<proteinExistence type="predicted"/>
<organism evidence="1 2">
    <name type="scientific">Colocasia esculenta</name>
    <name type="common">Wild taro</name>
    <name type="synonym">Arum esculentum</name>
    <dbReference type="NCBI Taxonomy" id="4460"/>
    <lineage>
        <taxon>Eukaryota</taxon>
        <taxon>Viridiplantae</taxon>
        <taxon>Streptophyta</taxon>
        <taxon>Embryophyta</taxon>
        <taxon>Tracheophyta</taxon>
        <taxon>Spermatophyta</taxon>
        <taxon>Magnoliopsida</taxon>
        <taxon>Liliopsida</taxon>
        <taxon>Araceae</taxon>
        <taxon>Aroideae</taxon>
        <taxon>Colocasieae</taxon>
        <taxon>Colocasia</taxon>
    </lineage>
</organism>
<dbReference type="AlphaFoldDB" id="A0A843W1P5"/>
<comment type="caution">
    <text evidence="1">The sequence shown here is derived from an EMBL/GenBank/DDBJ whole genome shotgun (WGS) entry which is preliminary data.</text>
</comment>
<dbReference type="Proteomes" id="UP000652761">
    <property type="component" value="Unassembled WGS sequence"/>
</dbReference>
<sequence>MLERIPTLYIDDPLMEIHERDGIPRRDSTLKAATKMGDTSLFTCNILNKYISHFDISLCSDMG</sequence>
<protein>
    <submittedName>
        <fullName evidence="1">Uncharacterized protein</fullName>
    </submittedName>
</protein>
<dbReference type="EMBL" id="NMUH01002982">
    <property type="protein sequence ID" value="MQM03149.1"/>
    <property type="molecule type" value="Genomic_DNA"/>
</dbReference>
<gene>
    <name evidence="1" type="ORF">Taro_035927</name>
</gene>
<evidence type="ECO:0000313" key="2">
    <source>
        <dbReference type="Proteomes" id="UP000652761"/>
    </source>
</evidence>
<keyword evidence="2" id="KW-1185">Reference proteome</keyword>
<reference evidence="1" key="1">
    <citation type="submission" date="2017-07" db="EMBL/GenBank/DDBJ databases">
        <title>Taro Niue Genome Assembly and Annotation.</title>
        <authorList>
            <person name="Atibalentja N."/>
            <person name="Keating K."/>
            <person name="Fields C.J."/>
        </authorList>
    </citation>
    <scope>NUCLEOTIDE SEQUENCE</scope>
    <source>
        <strain evidence="1">Niue_2</strain>
        <tissue evidence="1">Leaf</tissue>
    </source>
</reference>
<evidence type="ECO:0000313" key="1">
    <source>
        <dbReference type="EMBL" id="MQM03149.1"/>
    </source>
</evidence>
<accession>A0A843W1P5</accession>